<organism evidence="1">
    <name type="scientific">marine metagenome</name>
    <dbReference type="NCBI Taxonomy" id="408172"/>
    <lineage>
        <taxon>unclassified sequences</taxon>
        <taxon>metagenomes</taxon>
        <taxon>ecological metagenomes</taxon>
    </lineage>
</organism>
<accession>A0A381RC07</accession>
<gene>
    <name evidence="1" type="ORF">METZ01_LOCUS42159</name>
</gene>
<protein>
    <submittedName>
        <fullName evidence="1">Uncharacterized protein</fullName>
    </submittedName>
</protein>
<reference evidence="1" key="1">
    <citation type="submission" date="2018-05" db="EMBL/GenBank/DDBJ databases">
        <authorList>
            <person name="Lanie J.A."/>
            <person name="Ng W.-L."/>
            <person name="Kazmierczak K.M."/>
            <person name="Andrzejewski T.M."/>
            <person name="Davidsen T.M."/>
            <person name="Wayne K.J."/>
            <person name="Tettelin H."/>
            <person name="Glass J.I."/>
            <person name="Rusch D."/>
            <person name="Podicherti R."/>
            <person name="Tsui H.-C.T."/>
            <person name="Winkler M.E."/>
        </authorList>
    </citation>
    <scope>NUCLEOTIDE SEQUENCE</scope>
</reference>
<dbReference type="InterPro" id="IPR015424">
    <property type="entry name" value="PyrdxlP-dep_Trfase"/>
</dbReference>
<sequence length="66" mass="7224">MGQALTDEGMNVAAKEFGFTESHQLAINVTNFGVAKDIARSLSDKNNIITNYNMLPGDRDTKTHPN</sequence>
<dbReference type="EMBL" id="UINC01001815">
    <property type="protein sequence ID" value="SUZ89305.1"/>
    <property type="molecule type" value="Genomic_DNA"/>
</dbReference>
<name>A0A381RC07_9ZZZZ</name>
<proteinExistence type="predicted"/>
<dbReference type="AlphaFoldDB" id="A0A381RC07"/>
<dbReference type="Gene3D" id="3.90.1150.10">
    <property type="entry name" value="Aspartate Aminotransferase, domain 1"/>
    <property type="match status" value="1"/>
</dbReference>
<dbReference type="SUPFAM" id="SSF53383">
    <property type="entry name" value="PLP-dependent transferases"/>
    <property type="match status" value="1"/>
</dbReference>
<dbReference type="InterPro" id="IPR015422">
    <property type="entry name" value="PyrdxlP-dep_Trfase_small"/>
</dbReference>
<evidence type="ECO:0000313" key="1">
    <source>
        <dbReference type="EMBL" id="SUZ89305.1"/>
    </source>
</evidence>